<dbReference type="GO" id="GO:0006412">
    <property type="term" value="P:translation"/>
    <property type="evidence" value="ECO:0007669"/>
    <property type="project" value="UniProtKB-UniRule"/>
</dbReference>
<feature type="region of interest" description="Disordered" evidence="7">
    <location>
        <begin position="124"/>
        <end position="145"/>
    </location>
</feature>
<evidence type="ECO:0000256" key="7">
    <source>
        <dbReference type="SAM" id="MobiDB-lite"/>
    </source>
</evidence>
<sequence>MSFEAEKRPYVFASAKRKTARAAAVIKPGRGELRINGFLVNVFAPNEFVRAKILEPLKIAELVLGEDSIRNLDIHVAVKGGGFMAQADAARMAIGRALVEWTRSEELKEAYIEYDRTIIAGDPRQTEPKKFGGRSARARVQKSYR</sequence>
<dbReference type="InterPro" id="IPR019958">
    <property type="entry name" value="Ribosomal_uS9_archaeal"/>
</dbReference>
<dbReference type="GO" id="GO:0003723">
    <property type="term" value="F:RNA binding"/>
    <property type="evidence" value="ECO:0007669"/>
    <property type="project" value="TreeGrafter"/>
</dbReference>
<comment type="similarity">
    <text evidence="1 5">Belongs to the universal ribosomal protein uS9 family.</text>
</comment>
<feature type="compositionally biased region" description="Basic residues" evidence="7">
    <location>
        <begin position="136"/>
        <end position="145"/>
    </location>
</feature>
<dbReference type="InterPro" id="IPR014721">
    <property type="entry name" value="Ribsml_uS5_D2-typ_fold_subgr"/>
</dbReference>
<dbReference type="InterPro" id="IPR020568">
    <property type="entry name" value="Ribosomal_Su5_D2-typ_SF"/>
</dbReference>
<dbReference type="SUPFAM" id="SSF54211">
    <property type="entry name" value="Ribosomal protein S5 domain 2-like"/>
    <property type="match status" value="1"/>
</dbReference>
<evidence type="ECO:0000313" key="8">
    <source>
        <dbReference type="EMBL" id="AOZ56041.1"/>
    </source>
</evidence>
<evidence type="ECO:0000256" key="5">
    <source>
        <dbReference type="RuleBase" id="RU003815"/>
    </source>
</evidence>
<dbReference type="Pfam" id="PF00380">
    <property type="entry name" value="Ribosomal_S9"/>
    <property type="match status" value="1"/>
</dbReference>
<dbReference type="InterPro" id="IPR020574">
    <property type="entry name" value="Ribosomal_uS9_CS"/>
</dbReference>
<dbReference type="PANTHER" id="PTHR21569:SF16">
    <property type="entry name" value="RIBOSOMAL PROTEIN S16"/>
    <property type="match status" value="1"/>
</dbReference>
<protein>
    <recommendedName>
        <fullName evidence="4 6">30S ribosomal protein S9</fullName>
    </recommendedName>
</protein>
<dbReference type="GO" id="GO:0000462">
    <property type="term" value="P:maturation of SSU-rRNA from tricistronic rRNA transcript (SSU-rRNA, 5.8S rRNA, LSU-rRNA)"/>
    <property type="evidence" value="ECO:0007669"/>
    <property type="project" value="TreeGrafter"/>
</dbReference>
<accession>A0A1L2JT72</accession>
<organism evidence="8">
    <name type="scientific">uncultured korarchaeote</name>
    <dbReference type="NCBI Taxonomy" id="161241"/>
    <lineage>
        <taxon>Archaea</taxon>
        <taxon>Thermoproteota</taxon>
        <taxon>environmental samples</taxon>
    </lineage>
</organism>
<evidence type="ECO:0000256" key="4">
    <source>
        <dbReference type="NCBIfam" id="TIGR03627"/>
    </source>
</evidence>
<dbReference type="PROSITE" id="PS00360">
    <property type="entry name" value="RIBOSOMAL_S9"/>
    <property type="match status" value="1"/>
</dbReference>
<evidence type="ECO:0000256" key="6">
    <source>
        <dbReference type="RuleBase" id="RU003817"/>
    </source>
</evidence>
<reference evidence="8" key="1">
    <citation type="journal article" date="2017" name="Nature">
        <title>Metagenomic exploration of ASGARD archaea illuminates the origin of cellular complexity in eukaryotes.</title>
        <authorList>
            <person name="Zaremba-Niedzwiedzka K."/>
            <person name="Caceres E.F."/>
            <person name="Saw J.H.W."/>
            <person name="Backstrom D."/>
            <person name="Juzokaite L."/>
            <person name="Vancaester E."/>
            <person name="Seitz K.W."/>
            <person name="Anantharaman K."/>
            <person name="Starnawski P."/>
            <person name="Kjeldsen K.U."/>
            <person name="Stott M.B."/>
            <person name="Nunoura T."/>
            <person name="Banfield J.F."/>
            <person name="Schramm A."/>
            <person name="Baker B.J."/>
            <person name="Spang A."/>
            <person name="Ettema T.J.G."/>
        </authorList>
    </citation>
    <scope>NUCLEOTIDE SEQUENCE</scope>
    <source>
        <strain evidence="8">TIV_3</strain>
    </source>
</reference>
<evidence type="ECO:0000256" key="3">
    <source>
        <dbReference type="ARBA" id="ARBA00023274"/>
    </source>
</evidence>
<keyword evidence="3 5" id="KW-0687">Ribonucleoprotein</keyword>
<dbReference type="GO" id="GO:0003735">
    <property type="term" value="F:structural constituent of ribosome"/>
    <property type="evidence" value="ECO:0007669"/>
    <property type="project" value="UniProtKB-UniRule"/>
</dbReference>
<dbReference type="EMBL" id="KX764954">
    <property type="protein sequence ID" value="AOZ56041.1"/>
    <property type="molecule type" value="Genomic_DNA"/>
</dbReference>
<proteinExistence type="inferred from homology"/>
<dbReference type="AlphaFoldDB" id="A0A1L2JT72"/>
<dbReference type="InterPro" id="IPR000754">
    <property type="entry name" value="Ribosomal_uS9"/>
</dbReference>
<dbReference type="PANTHER" id="PTHR21569">
    <property type="entry name" value="RIBOSOMAL PROTEIN S9"/>
    <property type="match status" value="1"/>
</dbReference>
<dbReference type="NCBIfam" id="TIGR03627">
    <property type="entry name" value="uS9_arch"/>
    <property type="match status" value="1"/>
</dbReference>
<evidence type="ECO:0000256" key="2">
    <source>
        <dbReference type="ARBA" id="ARBA00022980"/>
    </source>
</evidence>
<keyword evidence="2 5" id="KW-0689">Ribosomal protein</keyword>
<name>A0A1L2JT72_9CREN</name>
<dbReference type="GO" id="GO:0022627">
    <property type="term" value="C:cytosolic small ribosomal subunit"/>
    <property type="evidence" value="ECO:0007669"/>
    <property type="project" value="UniProtKB-UniRule"/>
</dbReference>
<evidence type="ECO:0000256" key="1">
    <source>
        <dbReference type="ARBA" id="ARBA00005251"/>
    </source>
</evidence>
<dbReference type="Gene3D" id="3.30.230.10">
    <property type="match status" value="1"/>
</dbReference>
<dbReference type="NCBIfam" id="NF001749">
    <property type="entry name" value="PRK00474.1"/>
    <property type="match status" value="1"/>
</dbReference>